<dbReference type="Proteomes" id="UP000182888">
    <property type="component" value="Unassembled WGS sequence"/>
</dbReference>
<sequence length="129" mass="14943">MQRQPLFLRRAEHRRLAFVGEGLELAEIKILREELAILDRRRLGFRIERHGSALVAGADCLGERGLLRRIVRSLLGRIVRFFGRRLRPQGRSGKGRQGEAGKNQGMHWPQHERPPRTWVRVLPDTQALN</sequence>
<reference evidence="3" key="1">
    <citation type="submission" date="2014-08" db="EMBL/GenBank/DDBJ databases">
        <authorList>
            <person name="Edwards T."/>
        </authorList>
    </citation>
    <scope>NUCLEOTIDE SEQUENCE [LARGE SCALE GENOMIC DNA]</scope>
</reference>
<organism evidence="2 3">
    <name type="scientific">Mesorhizobium plurifarium</name>
    <dbReference type="NCBI Taxonomy" id="69974"/>
    <lineage>
        <taxon>Bacteria</taxon>
        <taxon>Pseudomonadati</taxon>
        <taxon>Pseudomonadota</taxon>
        <taxon>Alphaproteobacteria</taxon>
        <taxon>Hyphomicrobiales</taxon>
        <taxon>Phyllobacteriaceae</taxon>
        <taxon>Mesorhizobium</taxon>
    </lineage>
</organism>
<evidence type="ECO:0000313" key="3">
    <source>
        <dbReference type="Proteomes" id="UP000182888"/>
    </source>
</evidence>
<protein>
    <submittedName>
        <fullName evidence="2">Uncharacterized protein</fullName>
    </submittedName>
</protein>
<accession>A0A0K2VX86</accession>
<name>A0A0K2VX86_MESPL</name>
<dbReference type="EMBL" id="CCND01000012">
    <property type="protein sequence ID" value="CDX56383.1"/>
    <property type="molecule type" value="Genomic_DNA"/>
</dbReference>
<gene>
    <name evidence="2" type="ORF">MPL1032_20524</name>
</gene>
<proteinExistence type="predicted"/>
<dbReference type="AlphaFoldDB" id="A0A0K2VX86"/>
<feature type="region of interest" description="Disordered" evidence="1">
    <location>
        <begin position="87"/>
        <end position="116"/>
    </location>
</feature>
<evidence type="ECO:0000256" key="1">
    <source>
        <dbReference type="SAM" id="MobiDB-lite"/>
    </source>
</evidence>
<evidence type="ECO:0000313" key="2">
    <source>
        <dbReference type="EMBL" id="CDX56383.1"/>
    </source>
</evidence>